<keyword evidence="2" id="KW-1185">Reference proteome</keyword>
<dbReference type="AlphaFoldDB" id="A0A938X045"/>
<organism evidence="1 2">
    <name type="scientific">Bifidobacterium pullorum subsp. saeculare</name>
    <dbReference type="NCBI Taxonomy" id="78257"/>
    <lineage>
        <taxon>Bacteria</taxon>
        <taxon>Bacillati</taxon>
        <taxon>Actinomycetota</taxon>
        <taxon>Actinomycetes</taxon>
        <taxon>Bifidobacteriales</taxon>
        <taxon>Bifidobacteriaceae</taxon>
        <taxon>Bifidobacterium</taxon>
    </lineage>
</organism>
<evidence type="ECO:0000313" key="1">
    <source>
        <dbReference type="EMBL" id="MBM6700514.1"/>
    </source>
</evidence>
<reference evidence="1" key="1">
    <citation type="submission" date="2020-08" db="EMBL/GenBank/DDBJ databases">
        <authorList>
            <person name="Cejkova D."/>
            <person name="Kubasova T."/>
            <person name="Jahodarova E."/>
            <person name="Rychlik I."/>
        </authorList>
    </citation>
    <scope>NUCLEOTIDE SEQUENCE</scope>
    <source>
        <strain evidence="1">An836</strain>
    </source>
</reference>
<dbReference type="GO" id="GO:0016787">
    <property type="term" value="F:hydrolase activity"/>
    <property type="evidence" value="ECO:0007669"/>
    <property type="project" value="UniProtKB-KW"/>
</dbReference>
<dbReference type="EMBL" id="JACLYU010000088">
    <property type="protein sequence ID" value="MBM6700514.1"/>
    <property type="molecule type" value="Genomic_DNA"/>
</dbReference>
<comment type="caution">
    <text evidence="1">The sequence shown here is derived from an EMBL/GenBank/DDBJ whole genome shotgun (WGS) entry which is preliminary data.</text>
</comment>
<name>A0A938X045_9BIFI</name>
<proteinExistence type="predicted"/>
<keyword evidence="1" id="KW-0378">Hydrolase</keyword>
<sequence length="51" mass="5698">DASATIYGPESMIELRDRLIDQIIDVCNGRPTRAEALGYTETALPHLCNYM</sequence>
<dbReference type="Proteomes" id="UP000718821">
    <property type="component" value="Unassembled WGS sequence"/>
</dbReference>
<accession>A0A938X045</accession>
<protein>
    <submittedName>
        <fullName evidence="1">UxaA family hydrolase</fullName>
    </submittedName>
</protein>
<reference evidence="1" key="2">
    <citation type="journal article" date="2021" name="Sci. Rep.">
        <title>The distribution of antibiotic resistance genes in chicken gut microbiota commensals.</title>
        <authorList>
            <person name="Juricova H."/>
            <person name="Matiasovicova J."/>
            <person name="Kubasova T."/>
            <person name="Cejkova D."/>
            <person name="Rychlik I."/>
        </authorList>
    </citation>
    <scope>NUCLEOTIDE SEQUENCE</scope>
    <source>
        <strain evidence="1">An836</strain>
    </source>
</reference>
<evidence type="ECO:0000313" key="2">
    <source>
        <dbReference type="Proteomes" id="UP000718821"/>
    </source>
</evidence>
<gene>
    <name evidence="1" type="ORF">H7U32_09545</name>
</gene>
<feature type="non-terminal residue" evidence="1">
    <location>
        <position position="1"/>
    </location>
</feature>